<gene>
    <name evidence="1" type="ORF">FHR82_006712</name>
</gene>
<dbReference type="PANTHER" id="PTHR43434">
    <property type="entry name" value="PHOSPHOGLYCOLATE PHOSPHATASE"/>
    <property type="match status" value="1"/>
</dbReference>
<organism evidence="1 2">
    <name type="scientific">Actinophytocola algeriensis</name>
    <dbReference type="NCBI Taxonomy" id="1768010"/>
    <lineage>
        <taxon>Bacteria</taxon>
        <taxon>Bacillati</taxon>
        <taxon>Actinomycetota</taxon>
        <taxon>Actinomycetes</taxon>
        <taxon>Pseudonocardiales</taxon>
        <taxon>Pseudonocardiaceae</taxon>
    </lineage>
</organism>
<dbReference type="EMBL" id="JACHJQ010000007">
    <property type="protein sequence ID" value="MBB4910454.1"/>
    <property type="molecule type" value="Genomic_DNA"/>
</dbReference>
<proteinExistence type="predicted"/>
<evidence type="ECO:0000313" key="1">
    <source>
        <dbReference type="EMBL" id="MBB4910454.1"/>
    </source>
</evidence>
<dbReference type="Pfam" id="PF12710">
    <property type="entry name" value="HAD"/>
    <property type="match status" value="1"/>
</dbReference>
<dbReference type="Gene3D" id="3.40.50.1000">
    <property type="entry name" value="HAD superfamily/HAD-like"/>
    <property type="match status" value="1"/>
</dbReference>
<dbReference type="SUPFAM" id="SSF56784">
    <property type="entry name" value="HAD-like"/>
    <property type="match status" value="1"/>
</dbReference>
<protein>
    <submittedName>
        <fullName evidence="1">Phosphoglycolate phosphatase-like HAD superfamily hydrolase</fullName>
    </submittedName>
</protein>
<reference evidence="1 2" key="1">
    <citation type="submission" date="2020-08" db="EMBL/GenBank/DDBJ databases">
        <title>Genomic Encyclopedia of Type Strains, Phase III (KMG-III): the genomes of soil and plant-associated and newly described type strains.</title>
        <authorList>
            <person name="Whitman W."/>
        </authorList>
    </citation>
    <scope>NUCLEOTIDE SEQUENCE [LARGE SCALE GENOMIC DNA]</scope>
    <source>
        <strain evidence="1 2">CECT 8960</strain>
    </source>
</reference>
<keyword evidence="2" id="KW-1185">Reference proteome</keyword>
<dbReference type="InterPro" id="IPR023214">
    <property type="entry name" value="HAD_sf"/>
</dbReference>
<dbReference type="GO" id="GO:0006281">
    <property type="term" value="P:DNA repair"/>
    <property type="evidence" value="ECO:0007669"/>
    <property type="project" value="TreeGrafter"/>
</dbReference>
<comment type="caution">
    <text evidence="1">The sequence shown here is derived from an EMBL/GenBank/DDBJ whole genome shotgun (WGS) entry which is preliminary data.</text>
</comment>
<dbReference type="AlphaFoldDB" id="A0A7W7VHQ5"/>
<keyword evidence="1" id="KW-0378">Hydrolase</keyword>
<name>A0A7W7VHQ5_9PSEU</name>
<evidence type="ECO:0000313" key="2">
    <source>
        <dbReference type="Proteomes" id="UP000520767"/>
    </source>
</evidence>
<dbReference type="GO" id="GO:0005829">
    <property type="term" value="C:cytosol"/>
    <property type="evidence" value="ECO:0007669"/>
    <property type="project" value="TreeGrafter"/>
</dbReference>
<dbReference type="RefSeq" id="WP_311771382.1">
    <property type="nucleotide sequence ID" value="NZ_JACHJQ010000007.1"/>
</dbReference>
<dbReference type="SFLD" id="SFLDG01129">
    <property type="entry name" value="C1.5:_HAD__Beta-PGM__Phosphata"/>
    <property type="match status" value="1"/>
</dbReference>
<dbReference type="InterPro" id="IPR036412">
    <property type="entry name" value="HAD-like_sf"/>
</dbReference>
<dbReference type="SFLD" id="SFLDS00003">
    <property type="entry name" value="Haloacid_Dehalogenase"/>
    <property type="match status" value="1"/>
</dbReference>
<dbReference type="Proteomes" id="UP000520767">
    <property type="component" value="Unassembled WGS sequence"/>
</dbReference>
<dbReference type="GO" id="GO:0008967">
    <property type="term" value="F:phosphoglycolate phosphatase activity"/>
    <property type="evidence" value="ECO:0007669"/>
    <property type="project" value="TreeGrafter"/>
</dbReference>
<accession>A0A7W7VHQ5</accession>
<dbReference type="Gene3D" id="1.10.150.240">
    <property type="entry name" value="Putative phosphatase, domain 2"/>
    <property type="match status" value="1"/>
</dbReference>
<dbReference type="PANTHER" id="PTHR43434:SF19">
    <property type="entry name" value="PHOSPHONOACETALDEHYDE HYDROLASE"/>
    <property type="match status" value="1"/>
</dbReference>
<sequence length="227" mass="24479">MRTLVLWDIDLTLVDYSGVGRRWYADALAEVAGVPITHLPSFPGRTERSLAREFLTAHGFEHSDERVERFFAALTALAEQDRPSLPSLGRALAGAQEILSELSTRSHVVQSLVTGNLPVLAGYKLEAFGLHHHIDFEIGGYGSLSEHRHDLVEAAIAQAKSKHSTDFESVVVIGDTPHDVAAGLHHGTTTVGVATGRYTVEELSESGAHVTLRDLSDTSAVAKVLLA</sequence>
<dbReference type="InterPro" id="IPR050155">
    <property type="entry name" value="HAD-like_hydrolase_sf"/>
</dbReference>
<dbReference type="InterPro" id="IPR023198">
    <property type="entry name" value="PGP-like_dom2"/>
</dbReference>